<comment type="caution">
    <text evidence="2">The sequence shown here is derived from an EMBL/GenBank/DDBJ whole genome shotgun (WGS) entry which is preliminary data.</text>
</comment>
<proteinExistence type="predicted"/>
<dbReference type="PANTHER" id="PTHR47286:SF2">
    <property type="entry name" value="F3I6.9 PROTEIN"/>
    <property type="match status" value="1"/>
</dbReference>
<feature type="compositionally biased region" description="Polar residues" evidence="1">
    <location>
        <begin position="234"/>
        <end position="256"/>
    </location>
</feature>
<feature type="compositionally biased region" description="Basic and acidic residues" evidence="1">
    <location>
        <begin position="364"/>
        <end position="374"/>
    </location>
</feature>
<feature type="compositionally biased region" description="Basic and acidic residues" evidence="1">
    <location>
        <begin position="71"/>
        <end position="80"/>
    </location>
</feature>
<gene>
    <name evidence="2" type="ORF">Sradi_2957600</name>
</gene>
<reference evidence="2" key="1">
    <citation type="submission" date="2020-06" db="EMBL/GenBank/DDBJ databases">
        <authorList>
            <person name="Li T."/>
            <person name="Hu X."/>
            <person name="Zhang T."/>
            <person name="Song X."/>
            <person name="Zhang H."/>
            <person name="Dai N."/>
            <person name="Sheng W."/>
            <person name="Hou X."/>
            <person name="Wei L."/>
        </authorList>
    </citation>
    <scope>NUCLEOTIDE SEQUENCE</scope>
    <source>
        <strain evidence="2">G02</strain>
        <tissue evidence="2">Leaf</tissue>
    </source>
</reference>
<evidence type="ECO:0000256" key="1">
    <source>
        <dbReference type="SAM" id="MobiDB-lite"/>
    </source>
</evidence>
<feature type="compositionally biased region" description="Polar residues" evidence="1">
    <location>
        <begin position="264"/>
        <end position="274"/>
    </location>
</feature>
<dbReference type="PANTHER" id="PTHR47286">
    <property type="entry name" value="F3I6.9 PROTEIN"/>
    <property type="match status" value="1"/>
</dbReference>
<dbReference type="AlphaFoldDB" id="A0AAW2RZG4"/>
<dbReference type="EMBL" id="JACGWJ010000012">
    <property type="protein sequence ID" value="KAL0385633.1"/>
    <property type="molecule type" value="Genomic_DNA"/>
</dbReference>
<feature type="compositionally biased region" description="Polar residues" evidence="1">
    <location>
        <begin position="376"/>
        <end position="390"/>
    </location>
</feature>
<evidence type="ECO:0000313" key="2">
    <source>
        <dbReference type="EMBL" id="KAL0385633.1"/>
    </source>
</evidence>
<feature type="compositionally biased region" description="Basic and acidic residues" evidence="1">
    <location>
        <begin position="147"/>
        <end position="157"/>
    </location>
</feature>
<feature type="region of interest" description="Disordered" evidence="1">
    <location>
        <begin position="325"/>
        <end position="390"/>
    </location>
</feature>
<accession>A0AAW2RZG4</accession>
<protein>
    <submittedName>
        <fullName evidence="2">Protein WVD2-like 7</fullName>
    </submittedName>
</protein>
<feature type="compositionally biased region" description="Basic and acidic residues" evidence="1">
    <location>
        <begin position="201"/>
        <end position="218"/>
    </location>
</feature>
<reference evidence="2" key="2">
    <citation type="journal article" date="2024" name="Plant">
        <title>Genomic evolution and insights into agronomic trait innovations of Sesamum species.</title>
        <authorList>
            <person name="Miao H."/>
            <person name="Wang L."/>
            <person name="Qu L."/>
            <person name="Liu H."/>
            <person name="Sun Y."/>
            <person name="Le M."/>
            <person name="Wang Q."/>
            <person name="Wei S."/>
            <person name="Zheng Y."/>
            <person name="Lin W."/>
            <person name="Duan Y."/>
            <person name="Cao H."/>
            <person name="Xiong S."/>
            <person name="Wang X."/>
            <person name="Wei L."/>
            <person name="Li C."/>
            <person name="Ma Q."/>
            <person name="Ju M."/>
            <person name="Zhao R."/>
            <person name="Li G."/>
            <person name="Mu C."/>
            <person name="Tian Q."/>
            <person name="Mei H."/>
            <person name="Zhang T."/>
            <person name="Gao T."/>
            <person name="Zhang H."/>
        </authorList>
    </citation>
    <scope>NUCLEOTIDE SEQUENCE</scope>
    <source>
        <strain evidence="2">G02</strain>
    </source>
</reference>
<organism evidence="2">
    <name type="scientific">Sesamum radiatum</name>
    <name type="common">Black benniseed</name>
    <dbReference type="NCBI Taxonomy" id="300843"/>
    <lineage>
        <taxon>Eukaryota</taxon>
        <taxon>Viridiplantae</taxon>
        <taxon>Streptophyta</taxon>
        <taxon>Embryophyta</taxon>
        <taxon>Tracheophyta</taxon>
        <taxon>Spermatophyta</taxon>
        <taxon>Magnoliopsida</taxon>
        <taxon>eudicotyledons</taxon>
        <taxon>Gunneridae</taxon>
        <taxon>Pentapetalae</taxon>
        <taxon>asterids</taxon>
        <taxon>lamiids</taxon>
        <taxon>Lamiales</taxon>
        <taxon>Pedaliaceae</taxon>
        <taxon>Sesamum</taxon>
    </lineage>
</organism>
<feature type="compositionally biased region" description="Polar residues" evidence="1">
    <location>
        <begin position="162"/>
        <end position="173"/>
    </location>
</feature>
<name>A0AAW2RZG4_SESRA</name>
<feature type="region of interest" description="Disordered" evidence="1">
    <location>
        <begin position="138"/>
        <end position="303"/>
    </location>
</feature>
<feature type="region of interest" description="Disordered" evidence="1">
    <location>
        <begin position="71"/>
        <end position="104"/>
    </location>
</feature>
<sequence length="390" mass="42131">MEESVKSGSARLEVSVSFGRFENDALSWRKWSSFSPNKYLEEVGNLSTPGSVAQKKAYFEAHYKKIAARKAEELEQEKSTDPGTLSPDISSKDDYAESTSEVDTKFGLSNGEKLVAVVQEYEAKFGLCNGEKLAEEVAEENEAGANEAKDDTARSSEGDDQSVCTNASINAITSKEEKEDDAVAVEEPKDEPNGNVDEPELNVRKEAVLVTPARKDRTLAGTKKNAASPAAKPLQTSTPRYSKPASTSTPVSASQSLKKKVNGSPLSKSKNSPVGESKRAAPTSLHMSLSLDPGKSSSALSMDRKSLIMEKMGDKDIVKRAFKTFQNRTTVSTTEEKPSPVKSVSSTAFEPKISTFHTPPKGNEGLRKDAEKRATQRSQLGTRSNPLPTG</sequence>